<organism evidence="1 2">
    <name type="scientific">Miscanthus lutarioriparius</name>
    <dbReference type="NCBI Taxonomy" id="422564"/>
    <lineage>
        <taxon>Eukaryota</taxon>
        <taxon>Viridiplantae</taxon>
        <taxon>Streptophyta</taxon>
        <taxon>Embryophyta</taxon>
        <taxon>Tracheophyta</taxon>
        <taxon>Spermatophyta</taxon>
        <taxon>Magnoliopsida</taxon>
        <taxon>Liliopsida</taxon>
        <taxon>Poales</taxon>
        <taxon>Poaceae</taxon>
        <taxon>PACMAD clade</taxon>
        <taxon>Panicoideae</taxon>
        <taxon>Andropogonodae</taxon>
        <taxon>Andropogoneae</taxon>
        <taxon>Saccharinae</taxon>
        <taxon>Miscanthus</taxon>
    </lineage>
</organism>
<name>A0A811S061_9POAL</name>
<dbReference type="AlphaFoldDB" id="A0A811S061"/>
<accession>A0A811S061</accession>
<comment type="caution">
    <text evidence="1">The sequence shown here is derived from an EMBL/GenBank/DDBJ whole genome shotgun (WGS) entry which is preliminary data.</text>
</comment>
<reference evidence="1" key="1">
    <citation type="submission" date="2020-10" db="EMBL/GenBank/DDBJ databases">
        <authorList>
            <person name="Han B."/>
            <person name="Lu T."/>
            <person name="Zhao Q."/>
            <person name="Huang X."/>
            <person name="Zhao Y."/>
        </authorList>
    </citation>
    <scope>NUCLEOTIDE SEQUENCE</scope>
</reference>
<evidence type="ECO:0000313" key="1">
    <source>
        <dbReference type="EMBL" id="CAD6334473.1"/>
    </source>
</evidence>
<evidence type="ECO:0008006" key="3">
    <source>
        <dbReference type="Google" id="ProtNLM"/>
    </source>
</evidence>
<gene>
    <name evidence="1" type="ORF">NCGR_LOCUS58571</name>
</gene>
<dbReference type="Proteomes" id="UP000604825">
    <property type="component" value="Unassembled WGS sequence"/>
</dbReference>
<dbReference type="OrthoDB" id="1745225at2759"/>
<sequence length="260" mass="29351">MVKLLIVKISSSKETMEKMEMIQKVVLMPTGTNLEDIHAKALSFMKRAQHGWILDSGASKHVIGAPDEFISYTSYPSTYKETIQTANGTCQPIKVSLSALVDQMDYRVSFDQEHCLIQDRRTGKEIGIGTRHGGLWYLDRKEDGHLSFDTMAKAFPKIMSKTDKRKLICDACEYGKHTEGNVYTRRNKMLECRPMEQQVEQPQLVEQHVEHSQLLEQQQSSVGGIDIGDSEVEQSTETRGEVDSSVDLPIALRKEAKSTI</sequence>
<protein>
    <recommendedName>
        <fullName evidence="3">GAG-pre-integrase domain-containing protein</fullName>
    </recommendedName>
</protein>
<keyword evidence="2" id="KW-1185">Reference proteome</keyword>
<evidence type="ECO:0000313" key="2">
    <source>
        <dbReference type="Proteomes" id="UP000604825"/>
    </source>
</evidence>
<dbReference type="EMBL" id="CAJGYO010000017">
    <property type="protein sequence ID" value="CAD6334473.1"/>
    <property type="molecule type" value="Genomic_DNA"/>
</dbReference>
<proteinExistence type="predicted"/>